<dbReference type="Proteomes" id="UP000193862">
    <property type="component" value="Unassembled WGS sequence"/>
</dbReference>
<feature type="transmembrane region" description="Helical" evidence="8">
    <location>
        <begin position="387"/>
        <end position="408"/>
    </location>
</feature>
<comment type="similarity">
    <text evidence="3">Belongs to the major facilitator superfamily. TCR/Tet family.</text>
</comment>
<dbReference type="GO" id="GO:0016020">
    <property type="term" value="C:membrane"/>
    <property type="evidence" value="ECO:0007669"/>
    <property type="project" value="UniProtKB-SubCell"/>
</dbReference>
<gene>
    <name evidence="10" type="primary">tetA</name>
    <name evidence="10" type="ORF">AQS8620_02672</name>
</gene>
<keyword evidence="4" id="KW-0813">Transport</keyword>
<evidence type="ECO:0000313" key="11">
    <source>
        <dbReference type="Proteomes" id="UP000193862"/>
    </source>
</evidence>
<evidence type="ECO:0000313" key="10">
    <source>
        <dbReference type="EMBL" id="SLN59727.1"/>
    </source>
</evidence>
<dbReference type="PROSITE" id="PS00216">
    <property type="entry name" value="SUGAR_TRANSPORT_1"/>
    <property type="match status" value="1"/>
</dbReference>
<evidence type="ECO:0000256" key="1">
    <source>
        <dbReference type="ARBA" id="ARBA00003279"/>
    </source>
</evidence>
<feature type="transmembrane region" description="Helical" evidence="8">
    <location>
        <begin position="295"/>
        <end position="312"/>
    </location>
</feature>
<dbReference type="InterPro" id="IPR001958">
    <property type="entry name" value="Tet-R_TetA/multi-R_MdtG-like"/>
</dbReference>
<keyword evidence="7 8" id="KW-0472">Membrane</keyword>
<reference evidence="10 11" key="1">
    <citation type="submission" date="2017-03" db="EMBL/GenBank/DDBJ databases">
        <authorList>
            <person name="Afonso C.L."/>
            <person name="Miller P.J."/>
            <person name="Scott M.A."/>
            <person name="Spackman E."/>
            <person name="Goraichik I."/>
            <person name="Dimitrov K.M."/>
            <person name="Suarez D.L."/>
            <person name="Swayne D.E."/>
        </authorList>
    </citation>
    <scope>NUCLEOTIDE SEQUENCE [LARGE SCALE GENOMIC DNA]</scope>
    <source>
        <strain evidence="10 11">CECT 8620</strain>
    </source>
</reference>
<comment type="function">
    <text evidence="1">Resistance to tetracycline by an active tetracycline efflux. This is an energy-dependent process that decreases the accumulation of the antibiotic in whole cells. This protein functions as a metal-tetracycline/H(+) antiporter.</text>
</comment>
<dbReference type="AlphaFoldDB" id="A0A1Y5TG97"/>
<dbReference type="CDD" id="cd17388">
    <property type="entry name" value="MFS_TetA"/>
    <property type="match status" value="1"/>
</dbReference>
<feature type="transmembrane region" description="Helical" evidence="8">
    <location>
        <begin position="230"/>
        <end position="251"/>
    </location>
</feature>
<feature type="transmembrane region" description="Helical" evidence="8">
    <location>
        <begin position="20"/>
        <end position="40"/>
    </location>
</feature>
<feature type="transmembrane region" description="Helical" evidence="8">
    <location>
        <begin position="318"/>
        <end position="339"/>
    </location>
</feature>
<feature type="transmembrane region" description="Helical" evidence="8">
    <location>
        <begin position="55"/>
        <end position="77"/>
    </location>
</feature>
<evidence type="ECO:0000256" key="6">
    <source>
        <dbReference type="ARBA" id="ARBA00022989"/>
    </source>
</evidence>
<feature type="transmembrane region" description="Helical" evidence="8">
    <location>
        <begin position="351"/>
        <end position="375"/>
    </location>
</feature>
<dbReference type="Pfam" id="PF07690">
    <property type="entry name" value="MFS_1"/>
    <property type="match status" value="1"/>
</dbReference>
<feature type="transmembrane region" description="Helical" evidence="8">
    <location>
        <begin position="147"/>
        <end position="169"/>
    </location>
</feature>
<dbReference type="GO" id="GO:0022857">
    <property type="term" value="F:transmembrane transporter activity"/>
    <property type="evidence" value="ECO:0007669"/>
    <property type="project" value="InterPro"/>
</dbReference>
<evidence type="ECO:0000256" key="4">
    <source>
        <dbReference type="ARBA" id="ARBA00022448"/>
    </source>
</evidence>
<evidence type="ECO:0000259" key="9">
    <source>
        <dbReference type="PROSITE" id="PS50850"/>
    </source>
</evidence>
<keyword evidence="5 8" id="KW-0812">Transmembrane</keyword>
<comment type="subcellular location">
    <subcellularLocation>
        <location evidence="2">Membrane</location>
        <topology evidence="2">Multi-pass membrane protein</topology>
    </subcellularLocation>
</comment>
<dbReference type="InterPro" id="IPR011701">
    <property type="entry name" value="MFS"/>
</dbReference>
<keyword evidence="11" id="KW-1185">Reference proteome</keyword>
<dbReference type="Gene3D" id="1.20.1250.20">
    <property type="entry name" value="MFS general substrate transporter like domains"/>
    <property type="match status" value="1"/>
</dbReference>
<feature type="transmembrane region" description="Helical" evidence="8">
    <location>
        <begin position="263"/>
        <end position="283"/>
    </location>
</feature>
<dbReference type="PRINTS" id="PR01035">
    <property type="entry name" value="TCRTETA"/>
</dbReference>
<feature type="transmembrane region" description="Helical" evidence="8">
    <location>
        <begin position="89"/>
        <end position="112"/>
    </location>
</feature>
<protein>
    <submittedName>
        <fullName evidence="10">Tetracycline resistance protein, class C</fullName>
    </submittedName>
</protein>
<dbReference type="EMBL" id="FWFS01000010">
    <property type="protein sequence ID" value="SLN59727.1"/>
    <property type="molecule type" value="Genomic_DNA"/>
</dbReference>
<dbReference type="RefSeq" id="WP_234990490.1">
    <property type="nucleotide sequence ID" value="NZ_FWFS01000010.1"/>
</dbReference>
<dbReference type="InterPro" id="IPR020846">
    <property type="entry name" value="MFS_dom"/>
</dbReference>
<dbReference type="PANTHER" id="PTHR23504">
    <property type="entry name" value="MAJOR FACILITATOR SUPERFAMILY DOMAIN-CONTAINING PROTEIN 10"/>
    <property type="match status" value="1"/>
</dbReference>
<keyword evidence="6 8" id="KW-1133">Transmembrane helix</keyword>
<feature type="transmembrane region" description="Helical" evidence="8">
    <location>
        <begin position="175"/>
        <end position="195"/>
    </location>
</feature>
<dbReference type="InterPro" id="IPR036259">
    <property type="entry name" value="MFS_trans_sf"/>
</dbReference>
<evidence type="ECO:0000256" key="8">
    <source>
        <dbReference type="SAM" id="Phobius"/>
    </source>
</evidence>
<evidence type="ECO:0000256" key="2">
    <source>
        <dbReference type="ARBA" id="ARBA00004141"/>
    </source>
</evidence>
<sequence>MSQTIPPIAPAPARARLPLVFILATVAIDSIGIGLIFPVMPELIRDLTGRSFSDAALWGGVLATSFAVMQFLFGPVVGNLSDRFGRKPVLLSAMAIMAVDYLAMAVAHTIWLLLLTRTLAGITAATHSTATAYMADVSAPEDRETSFGYIGAAFGAGFVLGPLIGGLLATVDVRVPFYAAAVLAGVNFVFGALVVPESLPRDKRRAFSWGRSNPLASFAAIGKLPGLAPLLLLLGLYHFAFFVYPAIWAFYGQANFGWGPDKVGYSLATFGICMAIAQALLVAPAIKRFGAYRTALGGLALDAVVFAAYGVITAPLWIFVFIPISALGSVVGPAIQGIMSRAAPDDQQGELQGVVASVMAVATILSPLVMTWIFARFTHEGVAIPRPGAPFLLSSLMLICAMGLLVLWQRKQRPDG</sequence>
<dbReference type="InterPro" id="IPR005829">
    <property type="entry name" value="Sugar_transporter_CS"/>
</dbReference>
<evidence type="ECO:0000256" key="3">
    <source>
        <dbReference type="ARBA" id="ARBA00007520"/>
    </source>
</evidence>
<evidence type="ECO:0000256" key="7">
    <source>
        <dbReference type="ARBA" id="ARBA00023136"/>
    </source>
</evidence>
<dbReference type="PANTHER" id="PTHR23504:SF15">
    <property type="entry name" value="MAJOR FACILITATOR SUPERFAMILY (MFS) PROFILE DOMAIN-CONTAINING PROTEIN"/>
    <property type="match status" value="1"/>
</dbReference>
<dbReference type="PROSITE" id="PS50850">
    <property type="entry name" value="MFS"/>
    <property type="match status" value="1"/>
</dbReference>
<dbReference type="SUPFAM" id="SSF103473">
    <property type="entry name" value="MFS general substrate transporter"/>
    <property type="match status" value="1"/>
</dbReference>
<name>A0A1Y5TG97_9RHOB</name>
<evidence type="ECO:0000256" key="5">
    <source>
        <dbReference type="ARBA" id="ARBA00022692"/>
    </source>
</evidence>
<proteinExistence type="inferred from homology"/>
<feature type="domain" description="Major facilitator superfamily (MFS) profile" evidence="9">
    <location>
        <begin position="18"/>
        <end position="412"/>
    </location>
</feature>
<organism evidence="10 11">
    <name type="scientific">Aquimixticola soesokkakensis</name>
    <dbReference type="NCBI Taxonomy" id="1519096"/>
    <lineage>
        <taxon>Bacteria</taxon>
        <taxon>Pseudomonadati</taxon>
        <taxon>Pseudomonadota</taxon>
        <taxon>Alphaproteobacteria</taxon>
        <taxon>Rhodobacterales</taxon>
        <taxon>Paracoccaceae</taxon>
        <taxon>Aquimixticola</taxon>
    </lineage>
</organism>
<accession>A0A1Y5TG97</accession>